<reference evidence="9" key="1">
    <citation type="submission" date="2016-11" db="EMBL/GenBank/DDBJ databases">
        <authorList>
            <person name="Varghese N."/>
            <person name="Submissions S."/>
        </authorList>
    </citation>
    <scope>NUCLEOTIDE SEQUENCE [LARGE SCALE GENOMIC DNA]</scope>
    <source>
        <strain evidence="9">DSM 26910</strain>
    </source>
</reference>
<gene>
    <name evidence="8" type="ORF">SAMN05444274_106198</name>
</gene>
<keyword evidence="5 6" id="KW-0472">Membrane</keyword>
<dbReference type="Proteomes" id="UP000184164">
    <property type="component" value="Unassembled WGS sequence"/>
</dbReference>
<proteinExistence type="predicted"/>
<dbReference type="InterPro" id="IPR003856">
    <property type="entry name" value="LPS_length_determ_N"/>
</dbReference>
<evidence type="ECO:0000256" key="3">
    <source>
        <dbReference type="ARBA" id="ARBA00022692"/>
    </source>
</evidence>
<protein>
    <submittedName>
        <fullName evidence="8">Chain length determinant protein</fullName>
    </submittedName>
</protein>
<keyword evidence="9" id="KW-1185">Reference proteome</keyword>
<evidence type="ECO:0000256" key="4">
    <source>
        <dbReference type="ARBA" id="ARBA00022989"/>
    </source>
</evidence>
<dbReference type="AlphaFoldDB" id="A0A1M5CNF5"/>
<dbReference type="InterPro" id="IPR050445">
    <property type="entry name" value="Bact_polysacc_biosynth/exp"/>
</dbReference>
<evidence type="ECO:0000313" key="8">
    <source>
        <dbReference type="EMBL" id="SHF56253.1"/>
    </source>
</evidence>
<dbReference type="Pfam" id="PF02706">
    <property type="entry name" value="Wzz"/>
    <property type="match status" value="1"/>
</dbReference>
<name>A0A1M5CNF5_9BACT</name>
<evidence type="ECO:0000259" key="7">
    <source>
        <dbReference type="Pfam" id="PF02706"/>
    </source>
</evidence>
<evidence type="ECO:0000256" key="6">
    <source>
        <dbReference type="SAM" id="Phobius"/>
    </source>
</evidence>
<feature type="transmembrane region" description="Helical" evidence="6">
    <location>
        <begin position="30"/>
        <end position="48"/>
    </location>
</feature>
<keyword evidence="2" id="KW-1003">Cell membrane</keyword>
<keyword evidence="3 6" id="KW-0812">Transmembrane</keyword>
<dbReference type="STRING" id="1484053.SAMN05444274_106198"/>
<dbReference type="GO" id="GO:0004713">
    <property type="term" value="F:protein tyrosine kinase activity"/>
    <property type="evidence" value="ECO:0007669"/>
    <property type="project" value="TreeGrafter"/>
</dbReference>
<keyword evidence="4 6" id="KW-1133">Transmembrane helix</keyword>
<evidence type="ECO:0000313" key="9">
    <source>
        <dbReference type="Proteomes" id="UP000184164"/>
    </source>
</evidence>
<comment type="subcellular location">
    <subcellularLocation>
        <location evidence="1">Cell membrane</location>
        <topology evidence="1">Multi-pass membrane protein</topology>
    </subcellularLocation>
</comment>
<dbReference type="GO" id="GO:0005886">
    <property type="term" value="C:plasma membrane"/>
    <property type="evidence" value="ECO:0007669"/>
    <property type="project" value="UniProtKB-SubCell"/>
</dbReference>
<evidence type="ECO:0000256" key="2">
    <source>
        <dbReference type="ARBA" id="ARBA00022475"/>
    </source>
</evidence>
<accession>A0A1M5CNF5</accession>
<feature type="domain" description="Polysaccharide chain length determinant N-terminal" evidence="7">
    <location>
        <begin position="17"/>
        <end position="68"/>
    </location>
</feature>
<dbReference type="PANTHER" id="PTHR32309:SF13">
    <property type="entry name" value="FERRIC ENTEROBACTIN TRANSPORT PROTEIN FEPE"/>
    <property type="match status" value="1"/>
</dbReference>
<sequence>MLKCYQIETTFMNNFFDNQRILQLIWKRKFHFIIVGIIAFLFSAIFSGPKFIEPKFKSTARIYPSNIWALSEESETEQMLEIVGSTDIKQKMFDAFNLAEVYGIDRNDPHYMTYMLGEYNKNVNASKTKFETVEIKVMDADPQRASDMCDSIINFYNKKVRKMHKAKDWEMVTVSKNNLEKRSAERDTLISKIDLIQKEYGILDFKSQAERVTEGYMNALANGRAGSSDLKKIEKLYNNLADKGTEARILENRLKYLTGVIDSLTTLYDTHLSEFEKDITYSHIVEYPFPADKKSYPVRWLIVVFTTFSAIFLALLVFLVLDYRKFE</sequence>
<dbReference type="EMBL" id="FQUM01000006">
    <property type="protein sequence ID" value="SHF56253.1"/>
    <property type="molecule type" value="Genomic_DNA"/>
</dbReference>
<organism evidence="8 9">
    <name type="scientific">Mariniphaga anaerophila</name>
    <dbReference type="NCBI Taxonomy" id="1484053"/>
    <lineage>
        <taxon>Bacteria</taxon>
        <taxon>Pseudomonadati</taxon>
        <taxon>Bacteroidota</taxon>
        <taxon>Bacteroidia</taxon>
        <taxon>Marinilabiliales</taxon>
        <taxon>Prolixibacteraceae</taxon>
        <taxon>Mariniphaga</taxon>
    </lineage>
</organism>
<evidence type="ECO:0000256" key="5">
    <source>
        <dbReference type="ARBA" id="ARBA00023136"/>
    </source>
</evidence>
<feature type="transmembrane region" description="Helical" evidence="6">
    <location>
        <begin position="300"/>
        <end position="321"/>
    </location>
</feature>
<dbReference type="PANTHER" id="PTHR32309">
    <property type="entry name" value="TYROSINE-PROTEIN KINASE"/>
    <property type="match status" value="1"/>
</dbReference>
<evidence type="ECO:0000256" key="1">
    <source>
        <dbReference type="ARBA" id="ARBA00004651"/>
    </source>
</evidence>